<dbReference type="AlphaFoldDB" id="A0A9R1WHS4"/>
<dbReference type="Gene3D" id="3.80.10.10">
    <property type="entry name" value="Ribonuclease Inhibitor"/>
    <property type="match status" value="1"/>
</dbReference>
<dbReference type="PANTHER" id="PTHR48060">
    <property type="entry name" value="DNA DAMAGE-REPAIR/TOLERATION PROTEIN DRT100"/>
    <property type="match status" value="1"/>
</dbReference>
<accession>A0A9R1WHS4</accession>
<dbReference type="Proteomes" id="UP000235145">
    <property type="component" value="Unassembled WGS sequence"/>
</dbReference>
<comment type="caution">
    <text evidence="6">The sequence shown here is derived from an EMBL/GenBank/DDBJ whole genome shotgun (WGS) entry which is preliminary data.</text>
</comment>
<evidence type="ECO:0000256" key="3">
    <source>
        <dbReference type="ARBA" id="ARBA00022737"/>
    </source>
</evidence>
<keyword evidence="2" id="KW-0732">Signal</keyword>
<keyword evidence="1" id="KW-0433">Leucine-rich repeat</keyword>
<feature type="transmembrane region" description="Helical" evidence="4">
    <location>
        <begin position="12"/>
        <end position="30"/>
    </location>
</feature>
<organism evidence="6 7">
    <name type="scientific">Lactuca sativa</name>
    <name type="common">Garden lettuce</name>
    <dbReference type="NCBI Taxonomy" id="4236"/>
    <lineage>
        <taxon>Eukaryota</taxon>
        <taxon>Viridiplantae</taxon>
        <taxon>Streptophyta</taxon>
        <taxon>Embryophyta</taxon>
        <taxon>Tracheophyta</taxon>
        <taxon>Spermatophyta</taxon>
        <taxon>Magnoliopsida</taxon>
        <taxon>eudicotyledons</taxon>
        <taxon>Gunneridae</taxon>
        <taxon>Pentapetalae</taxon>
        <taxon>asterids</taxon>
        <taxon>campanulids</taxon>
        <taxon>Asterales</taxon>
        <taxon>Asteraceae</taxon>
        <taxon>Cichorioideae</taxon>
        <taxon>Cichorieae</taxon>
        <taxon>Lactucinae</taxon>
        <taxon>Lactuca</taxon>
    </lineage>
</organism>
<dbReference type="Pfam" id="PF08263">
    <property type="entry name" value="LRRNT_2"/>
    <property type="match status" value="1"/>
</dbReference>
<evidence type="ECO:0000256" key="4">
    <source>
        <dbReference type="SAM" id="Phobius"/>
    </source>
</evidence>
<dbReference type="InterPro" id="IPR053211">
    <property type="entry name" value="DNA_repair-toleration"/>
</dbReference>
<evidence type="ECO:0000259" key="5">
    <source>
        <dbReference type="Pfam" id="PF08263"/>
    </source>
</evidence>
<evidence type="ECO:0000256" key="1">
    <source>
        <dbReference type="ARBA" id="ARBA00022614"/>
    </source>
</evidence>
<proteinExistence type="predicted"/>
<keyword evidence="7" id="KW-1185">Reference proteome</keyword>
<evidence type="ECO:0000313" key="7">
    <source>
        <dbReference type="Proteomes" id="UP000235145"/>
    </source>
</evidence>
<evidence type="ECO:0000256" key="2">
    <source>
        <dbReference type="ARBA" id="ARBA00022729"/>
    </source>
</evidence>
<keyword evidence="4" id="KW-1133">Transmembrane helix</keyword>
<reference evidence="6 7" key="1">
    <citation type="journal article" date="2017" name="Nat. Commun.">
        <title>Genome assembly with in vitro proximity ligation data and whole-genome triplication in lettuce.</title>
        <authorList>
            <person name="Reyes-Chin-Wo S."/>
            <person name="Wang Z."/>
            <person name="Yang X."/>
            <person name="Kozik A."/>
            <person name="Arikit S."/>
            <person name="Song C."/>
            <person name="Xia L."/>
            <person name="Froenicke L."/>
            <person name="Lavelle D.O."/>
            <person name="Truco M.J."/>
            <person name="Xia R."/>
            <person name="Zhu S."/>
            <person name="Xu C."/>
            <person name="Xu H."/>
            <person name="Xu X."/>
            <person name="Cox K."/>
            <person name="Korf I."/>
            <person name="Meyers B.C."/>
            <person name="Michelmore R.W."/>
        </authorList>
    </citation>
    <scope>NUCLEOTIDE SEQUENCE [LARGE SCALE GENOMIC DNA]</scope>
    <source>
        <strain evidence="7">cv. Salinas</strain>
        <tissue evidence="6">Seedlings</tissue>
    </source>
</reference>
<dbReference type="PANTHER" id="PTHR48060:SF17">
    <property type="entry name" value="LRR RECEPTOR-LIKE SERINE_THREONINE-PROTEIN KINASE IRK-RELATED"/>
    <property type="match status" value="1"/>
</dbReference>
<dbReference type="EMBL" id="NBSK02000001">
    <property type="protein sequence ID" value="KAJ0226972.1"/>
    <property type="molecule type" value="Genomic_DNA"/>
</dbReference>
<gene>
    <name evidence="6" type="ORF">LSAT_V11C100013700</name>
</gene>
<keyword evidence="4" id="KW-0812">Transmembrane</keyword>
<feature type="domain" description="Leucine-rich repeat-containing N-terminal plant-type" evidence="5">
    <location>
        <begin position="36"/>
        <end position="88"/>
    </location>
</feature>
<dbReference type="InterPro" id="IPR032675">
    <property type="entry name" value="LRR_dom_sf"/>
</dbReference>
<name>A0A9R1WHS4_LACSA</name>
<keyword evidence="4" id="KW-0472">Membrane</keyword>
<sequence length="208" mass="23970">MECRGLSNRKSWLYWSLMLMIIQILIFRQTKGDCIEEERKALLEIKASHMKSYDSENDHFLPTWVDYGSGTPGDGGGDCCDWERITCNTTTGHVTELSLYYLRGTDDDIKFWSKFWPLNVSLFLHFKELRSLNLSDDFLDKEIMKTGLEKLSTLKKLEVLDLSFNDDIDNDILPSLMTLTSLKILDLSFTSLNGNFPLSGMFSPFLCF</sequence>
<keyword evidence="3" id="KW-0677">Repeat</keyword>
<dbReference type="SUPFAM" id="SSF52058">
    <property type="entry name" value="L domain-like"/>
    <property type="match status" value="1"/>
</dbReference>
<protein>
    <recommendedName>
        <fullName evidence="5">Leucine-rich repeat-containing N-terminal plant-type domain-containing protein</fullName>
    </recommendedName>
</protein>
<evidence type="ECO:0000313" key="6">
    <source>
        <dbReference type="EMBL" id="KAJ0226972.1"/>
    </source>
</evidence>
<dbReference type="InterPro" id="IPR013210">
    <property type="entry name" value="LRR_N_plant-typ"/>
</dbReference>